<proteinExistence type="predicted"/>
<evidence type="ECO:0000313" key="1">
    <source>
        <dbReference type="EMBL" id="UPM42303.1"/>
    </source>
</evidence>
<dbReference type="InterPro" id="IPR045397">
    <property type="entry name" value="TumE-like"/>
</dbReference>
<evidence type="ECO:0000313" key="2">
    <source>
        <dbReference type="Proteomes" id="UP000831768"/>
    </source>
</evidence>
<organism evidence="1 2">
    <name type="scientific">Halocatena salina</name>
    <dbReference type="NCBI Taxonomy" id="2934340"/>
    <lineage>
        <taxon>Archaea</taxon>
        <taxon>Methanobacteriati</taxon>
        <taxon>Methanobacteriota</taxon>
        <taxon>Stenosarchaea group</taxon>
        <taxon>Halobacteria</taxon>
        <taxon>Halobacteriales</taxon>
        <taxon>Natronomonadaceae</taxon>
        <taxon>Halocatena</taxon>
    </lineage>
</organism>
<sequence>MADESDVVKEQTTYKDGMVRSITMRPTESDTYPCGWKYRLHFGDTNGNTILRYDNSHELEKGHERHTTDGVEIIDFPGMMVLHDRFLREVDEWWEQNE</sequence>
<dbReference type="RefSeq" id="WP_247992978.1">
    <property type="nucleotide sequence ID" value="NZ_CP096019.1"/>
</dbReference>
<dbReference type="KEGG" id="haad:MW046_10075"/>
<accession>A0A8U0A2S4</accession>
<reference evidence="1" key="1">
    <citation type="submission" date="2022-04" db="EMBL/GenBank/DDBJ databases">
        <title>Halocatena sp. nov., isolated from a salt lake.</title>
        <authorList>
            <person name="Cui H.-L."/>
        </authorList>
    </citation>
    <scope>NUCLEOTIDE SEQUENCE</scope>
    <source>
        <strain evidence="1">AD-1</strain>
    </source>
</reference>
<dbReference type="AlphaFoldDB" id="A0A8U0A2S4"/>
<dbReference type="GeneID" id="71928396"/>
<dbReference type="EMBL" id="CP096019">
    <property type="protein sequence ID" value="UPM42303.1"/>
    <property type="molecule type" value="Genomic_DNA"/>
</dbReference>
<dbReference type="Pfam" id="PF20126">
    <property type="entry name" value="TumE"/>
    <property type="match status" value="1"/>
</dbReference>
<name>A0A8U0A2S4_9EURY</name>
<protein>
    <submittedName>
        <fullName evidence="1">DUF6516 family protein</fullName>
    </submittedName>
</protein>
<keyword evidence="2" id="KW-1185">Reference proteome</keyword>
<dbReference type="Proteomes" id="UP000831768">
    <property type="component" value="Chromosome"/>
</dbReference>
<gene>
    <name evidence="1" type="ORF">MW046_10075</name>
</gene>